<sequence>MCSWRSLMCAKEICSSRSGLCLAVDDLPGSRLVNVKNLDDLHFSGHRLVLHLTGLFQKFDFPGQLTFQSSDDLQFSHPPDDLHVSHPGFYSEILPLEFIIAYEKSKDKKKDTEVYYFIDLHAFHKTDHKQNYYRSFLYKDKLGLHLIRKKTLSEDIQEVQTTSRKSRRLLGSPDDFQEVQTTSRKVIPEFGKKVRTLYNKKLPNEEKSDIKTYQNTEIYYERETSLEDFQEVQTTSTKSSLVHYILDN</sequence>
<gene>
    <name evidence="1" type="primary">A01g505030.1_BraROA</name>
    <name evidence="1" type="ORF">IGI04_002259</name>
</gene>
<name>A0ABQ7NV19_BRACM</name>
<evidence type="ECO:0000313" key="2">
    <source>
        <dbReference type="Proteomes" id="UP000823674"/>
    </source>
</evidence>
<reference evidence="1 2" key="1">
    <citation type="submission" date="2021-03" db="EMBL/GenBank/DDBJ databases">
        <authorList>
            <person name="King G.J."/>
            <person name="Bancroft I."/>
            <person name="Baten A."/>
            <person name="Bloomfield J."/>
            <person name="Borpatragohain P."/>
            <person name="He Z."/>
            <person name="Irish N."/>
            <person name="Irwin J."/>
            <person name="Liu K."/>
            <person name="Mauleon R.P."/>
            <person name="Moore J."/>
            <person name="Morris R."/>
            <person name="Ostergaard L."/>
            <person name="Wang B."/>
            <person name="Wells R."/>
        </authorList>
    </citation>
    <scope>NUCLEOTIDE SEQUENCE [LARGE SCALE GENOMIC DNA]</scope>
    <source>
        <strain evidence="1">R-o-18</strain>
        <tissue evidence="1">Leaf</tissue>
    </source>
</reference>
<keyword evidence="2" id="KW-1185">Reference proteome</keyword>
<organism evidence="1 2">
    <name type="scientific">Brassica rapa subsp. trilocularis</name>
    <dbReference type="NCBI Taxonomy" id="1813537"/>
    <lineage>
        <taxon>Eukaryota</taxon>
        <taxon>Viridiplantae</taxon>
        <taxon>Streptophyta</taxon>
        <taxon>Embryophyta</taxon>
        <taxon>Tracheophyta</taxon>
        <taxon>Spermatophyta</taxon>
        <taxon>Magnoliopsida</taxon>
        <taxon>eudicotyledons</taxon>
        <taxon>Gunneridae</taxon>
        <taxon>Pentapetalae</taxon>
        <taxon>rosids</taxon>
        <taxon>malvids</taxon>
        <taxon>Brassicales</taxon>
        <taxon>Brassicaceae</taxon>
        <taxon>Brassiceae</taxon>
        <taxon>Brassica</taxon>
    </lineage>
</organism>
<protein>
    <submittedName>
        <fullName evidence="1">Uncharacterized protein</fullName>
    </submittedName>
</protein>
<accession>A0ABQ7NV19</accession>
<dbReference type="Proteomes" id="UP000823674">
    <property type="component" value="Chromosome A01"/>
</dbReference>
<evidence type="ECO:0000313" key="1">
    <source>
        <dbReference type="EMBL" id="KAG5414692.1"/>
    </source>
</evidence>
<proteinExistence type="predicted"/>
<dbReference type="EMBL" id="JADBGQ010000001">
    <property type="protein sequence ID" value="KAG5414692.1"/>
    <property type="molecule type" value="Genomic_DNA"/>
</dbReference>
<comment type="caution">
    <text evidence="1">The sequence shown here is derived from an EMBL/GenBank/DDBJ whole genome shotgun (WGS) entry which is preliminary data.</text>
</comment>